<evidence type="ECO:0000256" key="33">
    <source>
        <dbReference type="ARBA" id="ARBA00049179"/>
    </source>
</evidence>
<dbReference type="GO" id="GO:0047522">
    <property type="term" value="F:15-oxoprostaglandin 13-reductase [NAD(P)+] activity"/>
    <property type="evidence" value="ECO:0007669"/>
    <property type="project" value="UniProtKB-EC"/>
</dbReference>
<evidence type="ECO:0000256" key="22">
    <source>
        <dbReference type="ARBA" id="ARBA00047742"/>
    </source>
</evidence>
<dbReference type="InterPro" id="IPR013149">
    <property type="entry name" value="ADH-like_C"/>
</dbReference>
<comment type="subcellular location">
    <subcellularLocation>
        <location evidence="1">Cytoplasm</location>
    </subcellularLocation>
</comment>
<dbReference type="PANTHER" id="PTHR43205:SF7">
    <property type="entry name" value="PROSTAGLANDIN REDUCTASE 1"/>
    <property type="match status" value="1"/>
</dbReference>
<keyword evidence="8" id="KW-0644">Prostaglandin metabolism</keyword>
<evidence type="ECO:0000256" key="8">
    <source>
        <dbReference type="ARBA" id="ARBA00022501"/>
    </source>
</evidence>
<keyword evidence="10" id="KW-0276">Fatty acid metabolism</keyword>
<evidence type="ECO:0000256" key="29">
    <source>
        <dbReference type="ARBA" id="ARBA00048591"/>
    </source>
</evidence>
<evidence type="ECO:0000256" key="14">
    <source>
        <dbReference type="ARBA" id="ARBA00023098"/>
    </source>
</evidence>
<comment type="catalytic activity">
    <reaction evidence="23">
        <text>leukotriene B4 + NADP(+) = 12-oxo-leukotriene B4 + NADPH + H(+)</text>
        <dbReference type="Rhea" id="RHEA:50608"/>
        <dbReference type="ChEBI" id="CHEBI:15378"/>
        <dbReference type="ChEBI" id="CHEBI:57461"/>
        <dbReference type="ChEBI" id="CHEBI:57783"/>
        <dbReference type="ChEBI" id="CHEBI:58349"/>
        <dbReference type="ChEBI" id="CHEBI:133309"/>
    </reaction>
    <physiologicalReaction direction="left-to-right" evidence="23">
        <dbReference type="Rhea" id="RHEA:50609"/>
    </physiologicalReaction>
</comment>
<dbReference type="EC" id="1.3.1.74" evidence="5"/>
<dbReference type="GO" id="GO:0032440">
    <property type="term" value="F:2-alkenal reductase [NAD(P)H] activity"/>
    <property type="evidence" value="ECO:0007669"/>
    <property type="project" value="UniProtKB-EC"/>
</dbReference>
<protein>
    <recommendedName>
        <fullName evidence="6">Prostaglandin reductase 1</fullName>
        <ecNumber evidence="4">1.3.1.48</ecNumber>
        <ecNumber evidence="5">1.3.1.74</ecNumber>
    </recommendedName>
    <alternativeName>
        <fullName evidence="19">15-oxoprostaglandin 13-reductase</fullName>
    </alternativeName>
    <alternativeName>
        <fullName evidence="17">Dithiolethione-inducible gene 1 protein</fullName>
    </alternativeName>
    <alternativeName>
        <fullName evidence="16">Leukotriene B4 12-hydroxydehydrogenase</fullName>
    </alternativeName>
    <alternativeName>
        <fullName evidence="18">NAD(P)H-dependent alkenal/one oxidoreductase</fullName>
    </alternativeName>
</protein>
<dbReference type="SUPFAM" id="SSF50129">
    <property type="entry name" value="GroES-like"/>
    <property type="match status" value="1"/>
</dbReference>
<keyword evidence="7" id="KW-0963">Cytoplasm</keyword>
<dbReference type="InterPro" id="IPR014190">
    <property type="entry name" value="PTGR1"/>
</dbReference>
<organism evidence="36 37">
    <name type="scientific">Zophobas morio</name>
    <dbReference type="NCBI Taxonomy" id="2755281"/>
    <lineage>
        <taxon>Eukaryota</taxon>
        <taxon>Metazoa</taxon>
        <taxon>Ecdysozoa</taxon>
        <taxon>Arthropoda</taxon>
        <taxon>Hexapoda</taxon>
        <taxon>Insecta</taxon>
        <taxon>Pterygota</taxon>
        <taxon>Neoptera</taxon>
        <taxon>Endopterygota</taxon>
        <taxon>Coleoptera</taxon>
        <taxon>Polyphaga</taxon>
        <taxon>Cucujiformia</taxon>
        <taxon>Tenebrionidae</taxon>
        <taxon>Zophobas</taxon>
    </lineage>
</organism>
<keyword evidence="14" id="KW-0443">Lipid metabolism</keyword>
<evidence type="ECO:0000256" key="3">
    <source>
        <dbReference type="ARBA" id="ARBA00011852"/>
    </source>
</evidence>
<evidence type="ECO:0000256" key="9">
    <source>
        <dbReference type="ARBA" id="ARBA00022553"/>
    </source>
</evidence>
<sequence length="382" mass="42182">MTQQFCYNQFHVMSSTQTIPKVVSANNSLQFCPLFTLATFRTSPKVSIKNAMTAKVIILKRKFEGTPTLDNFKIVEEKLRPLQQGEFLVEARYISVDPYQRVYPPKVGQTMLSEQVAKVIESQNNDFPVGSSVVGEWGWRTHTIAKDVAGEFCLRKPRLLTGYDGLSRSLALSVLGMPGNAAYFGLLHMGKPMKGNTVVVSSAAGGVGTIVGQIAKIKGCKAVGITSSVEKGERLVKEVGYDHYVSYNSKNFEKDLSKATKDTVHCYFDSVGGEISSSVLTKMKKFGRVVICGAISTYNSKIKATASEVQTTVKVQHLVMEGFKVTRFKDQWDEGIQQNLQWLKEGRLKPFEHIVDGFSNTPNAFIGMFAGQNFGKTIVRVG</sequence>
<comment type="catalytic activity">
    <reaction evidence="30">
        <text>6-trans-leukotriene B4 + NADP(+) = 12-oxo-(5S)-hydroxy-(6E,8E,10E,14Z)-eicosatetraenoate + NADPH + H(+)</text>
        <dbReference type="Rhea" id="RHEA:51204"/>
        <dbReference type="ChEBI" id="CHEBI:15378"/>
        <dbReference type="ChEBI" id="CHEBI:57783"/>
        <dbReference type="ChEBI" id="CHEBI:58349"/>
        <dbReference type="ChEBI" id="CHEBI:90723"/>
        <dbReference type="ChEBI" id="CHEBI:133974"/>
    </reaction>
    <physiologicalReaction direction="left-to-right" evidence="30">
        <dbReference type="Rhea" id="RHEA:51205"/>
    </physiologicalReaction>
</comment>
<comment type="catalytic activity">
    <reaction evidence="26">
        <text>nonan-2-one + NADP(+) = (3E)-nonen-2-one + NADPH + H(+)</text>
        <dbReference type="Rhea" id="RHEA:50616"/>
        <dbReference type="ChEBI" id="CHEBI:15378"/>
        <dbReference type="ChEBI" id="CHEBI:57783"/>
        <dbReference type="ChEBI" id="CHEBI:58349"/>
        <dbReference type="ChEBI" id="CHEBI:77927"/>
        <dbReference type="ChEBI" id="CHEBI:133457"/>
    </reaction>
    <physiologicalReaction direction="right-to-left" evidence="26">
        <dbReference type="Rhea" id="RHEA:50618"/>
    </physiologicalReaction>
</comment>
<evidence type="ECO:0000256" key="31">
    <source>
        <dbReference type="ARBA" id="ARBA00049068"/>
    </source>
</evidence>
<comment type="catalytic activity">
    <reaction evidence="29">
        <text>20-hydroxy-leukotriene B4 + NADP(+) = 12-oxo-20-hydroxy-leukotriene B4 + NADPH + H(+)</text>
        <dbReference type="Rhea" id="RHEA:51208"/>
        <dbReference type="ChEBI" id="CHEBI:15378"/>
        <dbReference type="ChEBI" id="CHEBI:57460"/>
        <dbReference type="ChEBI" id="CHEBI:57783"/>
        <dbReference type="ChEBI" id="CHEBI:58349"/>
        <dbReference type="ChEBI" id="CHEBI:133346"/>
    </reaction>
    <physiologicalReaction direction="left-to-right" evidence="29">
        <dbReference type="Rhea" id="RHEA:51209"/>
    </physiologicalReaction>
</comment>
<comment type="catalytic activity">
    <reaction evidence="24">
        <text>13,14-dihydro-15-oxo-prostaglandin F1alpha + NADP(+) = 15-oxoprostaglandin F1alpha + NADPH + H(+)</text>
        <dbReference type="Rhea" id="RHEA:50592"/>
        <dbReference type="ChEBI" id="CHEBI:15378"/>
        <dbReference type="ChEBI" id="CHEBI:57783"/>
        <dbReference type="ChEBI" id="CHEBI:58349"/>
        <dbReference type="ChEBI" id="CHEBI:79072"/>
        <dbReference type="ChEBI" id="CHEBI:133411"/>
    </reaction>
    <physiologicalReaction direction="right-to-left" evidence="24">
        <dbReference type="Rhea" id="RHEA:50594"/>
    </physiologicalReaction>
</comment>
<dbReference type="InterPro" id="IPR036291">
    <property type="entry name" value="NAD(P)-bd_dom_sf"/>
</dbReference>
<gene>
    <name evidence="36" type="ORF">Zmor_019659</name>
</gene>
<evidence type="ECO:0000256" key="16">
    <source>
        <dbReference type="ARBA" id="ARBA00031851"/>
    </source>
</evidence>
<evidence type="ECO:0000256" key="30">
    <source>
        <dbReference type="ARBA" id="ARBA00048953"/>
    </source>
</evidence>
<evidence type="ECO:0000256" key="15">
    <source>
        <dbReference type="ARBA" id="ARBA00023278"/>
    </source>
</evidence>
<evidence type="ECO:0000256" key="23">
    <source>
        <dbReference type="ARBA" id="ARBA00047871"/>
    </source>
</evidence>
<dbReference type="SMART" id="SM00829">
    <property type="entry name" value="PKS_ER"/>
    <property type="match status" value="1"/>
</dbReference>
<dbReference type="PANTHER" id="PTHR43205">
    <property type="entry name" value="PROSTAGLANDIN REDUCTASE"/>
    <property type="match status" value="1"/>
</dbReference>
<evidence type="ECO:0000256" key="1">
    <source>
        <dbReference type="ARBA" id="ARBA00004496"/>
    </source>
</evidence>
<comment type="catalytic activity">
    <reaction evidence="22">
        <text>pentan-2-one + NADP(+) = (E)-pent-3-en-2-one + NADPH + H(+)</text>
        <dbReference type="Rhea" id="RHEA:50788"/>
        <dbReference type="ChEBI" id="CHEBI:15378"/>
        <dbReference type="ChEBI" id="CHEBI:16472"/>
        <dbReference type="ChEBI" id="CHEBI:57783"/>
        <dbReference type="ChEBI" id="CHEBI:58349"/>
        <dbReference type="ChEBI" id="CHEBI:145276"/>
    </reaction>
    <physiologicalReaction direction="right-to-left" evidence="22">
        <dbReference type="Rhea" id="RHEA:50790"/>
    </physiologicalReaction>
</comment>
<evidence type="ECO:0000256" key="32">
    <source>
        <dbReference type="ARBA" id="ARBA00049070"/>
    </source>
</evidence>
<evidence type="ECO:0000256" key="18">
    <source>
        <dbReference type="ARBA" id="ARBA00032297"/>
    </source>
</evidence>
<keyword evidence="37" id="KW-1185">Reference proteome</keyword>
<name>A0AA38M9A6_9CUCU</name>
<evidence type="ECO:0000256" key="6">
    <source>
        <dbReference type="ARBA" id="ARBA00020651"/>
    </source>
</evidence>
<evidence type="ECO:0000256" key="10">
    <source>
        <dbReference type="ARBA" id="ARBA00022832"/>
    </source>
</evidence>
<dbReference type="Pfam" id="PF16884">
    <property type="entry name" value="ADH_N_2"/>
    <property type="match status" value="1"/>
</dbReference>
<accession>A0AA38M9A6</accession>
<evidence type="ECO:0000256" key="26">
    <source>
        <dbReference type="ARBA" id="ARBA00048066"/>
    </source>
</evidence>
<evidence type="ECO:0000256" key="34">
    <source>
        <dbReference type="ARBA" id="ARBA00049368"/>
    </source>
</evidence>
<keyword evidence="11" id="KW-0521">NADP</keyword>
<dbReference type="EMBL" id="JALNTZ010000006">
    <property type="protein sequence ID" value="KAJ3647799.1"/>
    <property type="molecule type" value="Genomic_DNA"/>
</dbReference>
<comment type="catalytic activity">
    <reaction evidence="27">
        <text>13,14-dihydro-15-oxo-PGF2alpha + NADP(+) = 15-oxoprostaglandin F2alpha + NADPH + H(+)</text>
        <dbReference type="Rhea" id="RHEA:50588"/>
        <dbReference type="ChEBI" id="CHEBI:15378"/>
        <dbReference type="ChEBI" id="CHEBI:57783"/>
        <dbReference type="ChEBI" id="CHEBI:58349"/>
        <dbReference type="ChEBI" id="CHEBI:133374"/>
        <dbReference type="ChEBI" id="CHEBI:133409"/>
    </reaction>
    <physiologicalReaction direction="right-to-left" evidence="27">
        <dbReference type="Rhea" id="RHEA:50590"/>
    </physiologicalReaction>
</comment>
<comment type="catalytic activity">
    <reaction evidence="33">
        <text>an n-alkanal + NADP(+) = an alk-2-enal + NADPH + H(+)</text>
        <dbReference type="Rhea" id="RHEA:13737"/>
        <dbReference type="ChEBI" id="CHEBI:12834"/>
        <dbReference type="ChEBI" id="CHEBI:13757"/>
        <dbReference type="ChEBI" id="CHEBI:15378"/>
        <dbReference type="ChEBI" id="CHEBI:57783"/>
        <dbReference type="ChEBI" id="CHEBI:58349"/>
        <dbReference type="EC" id="1.3.1.74"/>
    </reaction>
    <physiologicalReaction direction="right-to-left" evidence="33">
        <dbReference type="Rhea" id="RHEA:13739"/>
    </physiologicalReaction>
</comment>
<comment type="catalytic activity">
    <reaction evidence="31">
        <text>(5S,12S)-dihydroxy-(6E,10E,12E,14Z)-eicosatetraenoate + NADP(+) = 12-oxo-(5S)-hydroxy-(6E,8E,10E,14Z)-eicosatetraenoate + NADPH + H(+)</text>
        <dbReference type="Rhea" id="RHEA:51212"/>
        <dbReference type="ChEBI" id="CHEBI:15378"/>
        <dbReference type="ChEBI" id="CHEBI:57783"/>
        <dbReference type="ChEBI" id="CHEBI:58349"/>
        <dbReference type="ChEBI" id="CHEBI:133974"/>
        <dbReference type="ChEBI" id="CHEBI:133975"/>
    </reaction>
    <physiologicalReaction direction="left-to-right" evidence="31">
        <dbReference type="Rhea" id="RHEA:51213"/>
    </physiologicalReaction>
</comment>
<evidence type="ECO:0000256" key="11">
    <source>
        <dbReference type="ARBA" id="ARBA00022857"/>
    </source>
</evidence>
<reference evidence="36" key="1">
    <citation type="journal article" date="2023" name="G3 (Bethesda)">
        <title>Whole genome assemblies of Zophobas morio and Tenebrio molitor.</title>
        <authorList>
            <person name="Kaur S."/>
            <person name="Stinson S.A."/>
            <person name="diCenzo G.C."/>
        </authorList>
    </citation>
    <scope>NUCLEOTIDE SEQUENCE</scope>
    <source>
        <strain evidence="36">QUZm001</strain>
    </source>
</reference>
<keyword evidence="12" id="KW-0007">Acetylation</keyword>
<keyword evidence="15" id="KW-0379">Hydroxylation</keyword>
<comment type="caution">
    <text evidence="36">The sequence shown here is derived from an EMBL/GenBank/DDBJ whole genome shotgun (WGS) entry which is preliminary data.</text>
</comment>
<dbReference type="InterPro" id="IPR045010">
    <property type="entry name" value="MDR_fam"/>
</dbReference>
<comment type="catalytic activity">
    <reaction evidence="20">
        <text>octanal + NADP(+) = (2E)-octenal + NADPH + H(+)</text>
        <dbReference type="Rhea" id="RHEA:50780"/>
        <dbReference type="ChEBI" id="CHEBI:15378"/>
        <dbReference type="ChEBI" id="CHEBI:17935"/>
        <dbReference type="ChEBI" id="CHEBI:57783"/>
        <dbReference type="ChEBI" id="CHEBI:58349"/>
        <dbReference type="ChEBI" id="CHEBI:61748"/>
    </reaction>
    <physiologicalReaction direction="right-to-left" evidence="20">
        <dbReference type="Rhea" id="RHEA:50782"/>
    </physiologicalReaction>
</comment>
<dbReference type="CDD" id="cd08294">
    <property type="entry name" value="leukotriene_B4_DH_like"/>
    <property type="match status" value="1"/>
</dbReference>
<dbReference type="FunFam" id="3.40.50.720:FF:000121">
    <property type="entry name" value="Prostaglandin reductase 2"/>
    <property type="match status" value="1"/>
</dbReference>
<feature type="domain" description="Enoyl reductase (ER)" evidence="35">
    <location>
        <begin position="65"/>
        <end position="379"/>
    </location>
</feature>
<comment type="catalytic activity">
    <reaction evidence="34">
        <text>hexanal + NADP(+) = (E)-hex-2-enal + NADPH + H(+)</text>
        <dbReference type="Rhea" id="RHEA:50776"/>
        <dbReference type="ChEBI" id="CHEBI:15378"/>
        <dbReference type="ChEBI" id="CHEBI:28913"/>
        <dbReference type="ChEBI" id="CHEBI:57783"/>
        <dbReference type="ChEBI" id="CHEBI:58349"/>
        <dbReference type="ChEBI" id="CHEBI:88528"/>
    </reaction>
    <physiologicalReaction direction="right-to-left" evidence="34">
        <dbReference type="Rhea" id="RHEA:50778"/>
    </physiologicalReaction>
</comment>
<dbReference type="InterPro" id="IPR011032">
    <property type="entry name" value="GroES-like_sf"/>
</dbReference>
<evidence type="ECO:0000313" key="36">
    <source>
        <dbReference type="EMBL" id="KAJ3647799.1"/>
    </source>
</evidence>
<evidence type="ECO:0000256" key="25">
    <source>
        <dbReference type="ARBA" id="ARBA00047903"/>
    </source>
</evidence>
<dbReference type="SUPFAM" id="SSF51735">
    <property type="entry name" value="NAD(P)-binding Rossmann-fold domains"/>
    <property type="match status" value="1"/>
</dbReference>
<evidence type="ECO:0000256" key="20">
    <source>
        <dbReference type="ARBA" id="ARBA00047461"/>
    </source>
</evidence>
<evidence type="ECO:0000256" key="4">
    <source>
        <dbReference type="ARBA" id="ARBA00011981"/>
    </source>
</evidence>
<evidence type="ECO:0000256" key="12">
    <source>
        <dbReference type="ARBA" id="ARBA00022990"/>
    </source>
</evidence>
<evidence type="ECO:0000256" key="24">
    <source>
        <dbReference type="ARBA" id="ARBA00047878"/>
    </source>
</evidence>
<dbReference type="Pfam" id="PF00107">
    <property type="entry name" value="ADH_zinc_N"/>
    <property type="match status" value="1"/>
</dbReference>
<comment type="catalytic activity">
    <reaction evidence="25">
        <text>dodecanal + NADP(+) = (2E)-dodecenal + NADPH + H(+)</text>
        <dbReference type="Rhea" id="RHEA:50784"/>
        <dbReference type="ChEBI" id="CHEBI:15378"/>
        <dbReference type="ChEBI" id="CHEBI:27836"/>
        <dbReference type="ChEBI" id="CHEBI:57783"/>
        <dbReference type="ChEBI" id="CHEBI:58349"/>
        <dbReference type="ChEBI" id="CHEBI:133741"/>
    </reaction>
    <physiologicalReaction direction="right-to-left" evidence="25">
        <dbReference type="Rhea" id="RHEA:50786"/>
    </physiologicalReaction>
</comment>
<evidence type="ECO:0000256" key="28">
    <source>
        <dbReference type="ARBA" id="ARBA00048387"/>
    </source>
</evidence>
<comment type="catalytic activity">
    <reaction evidence="28">
        <text>4-hydroxynonanal + NADP(+) = (E)-4-hydroxynon-2-enal + NADPH + H(+)</text>
        <dbReference type="Rhea" id="RHEA:64736"/>
        <dbReference type="ChEBI" id="CHEBI:15378"/>
        <dbReference type="ChEBI" id="CHEBI:57783"/>
        <dbReference type="ChEBI" id="CHEBI:58349"/>
        <dbReference type="ChEBI" id="CHEBI:58968"/>
        <dbReference type="ChEBI" id="CHEBI:156112"/>
    </reaction>
    <physiologicalReaction direction="right-to-left" evidence="28">
        <dbReference type="Rhea" id="RHEA:64738"/>
    </physiologicalReaction>
</comment>
<proteinExistence type="inferred from homology"/>
<dbReference type="EC" id="1.3.1.48" evidence="4"/>
<dbReference type="InterPro" id="IPR041694">
    <property type="entry name" value="ADH_N_2"/>
</dbReference>
<dbReference type="Gene3D" id="3.90.180.10">
    <property type="entry name" value="Medium-chain alcohol dehydrogenases, catalytic domain"/>
    <property type="match status" value="1"/>
</dbReference>
<keyword evidence="13" id="KW-0560">Oxidoreductase</keyword>
<keyword evidence="9" id="KW-0597">Phosphoprotein</keyword>
<evidence type="ECO:0000313" key="37">
    <source>
        <dbReference type="Proteomes" id="UP001168821"/>
    </source>
</evidence>
<comment type="catalytic activity">
    <reaction evidence="32">
        <text>13,14-dihydro-15-oxo-prostaglandin E1 + NADP(+) = 15-oxoprostaglandin E1 + NADPH + H(+)</text>
        <dbReference type="Rhea" id="RHEA:50584"/>
        <dbReference type="ChEBI" id="CHEBI:15378"/>
        <dbReference type="ChEBI" id="CHEBI:57401"/>
        <dbReference type="ChEBI" id="CHEBI:57783"/>
        <dbReference type="ChEBI" id="CHEBI:58349"/>
        <dbReference type="ChEBI" id="CHEBI:133408"/>
    </reaction>
    <physiologicalReaction direction="right-to-left" evidence="32">
        <dbReference type="Rhea" id="RHEA:50586"/>
    </physiologicalReaction>
</comment>
<dbReference type="GO" id="GO:0006693">
    <property type="term" value="P:prostaglandin metabolic process"/>
    <property type="evidence" value="ECO:0007669"/>
    <property type="project" value="UniProtKB-KW"/>
</dbReference>
<evidence type="ECO:0000256" key="13">
    <source>
        <dbReference type="ARBA" id="ARBA00023002"/>
    </source>
</evidence>
<comment type="subunit">
    <text evidence="3">Monomer or homodimer.</text>
</comment>
<dbReference type="AlphaFoldDB" id="A0AA38M9A6"/>
<evidence type="ECO:0000256" key="27">
    <source>
        <dbReference type="ARBA" id="ARBA00048290"/>
    </source>
</evidence>
<dbReference type="Proteomes" id="UP001168821">
    <property type="component" value="Unassembled WGS sequence"/>
</dbReference>
<evidence type="ECO:0000256" key="7">
    <source>
        <dbReference type="ARBA" id="ARBA00022490"/>
    </source>
</evidence>
<dbReference type="Gene3D" id="3.40.50.720">
    <property type="entry name" value="NAD(P)-binding Rossmann-like Domain"/>
    <property type="match status" value="1"/>
</dbReference>
<evidence type="ECO:0000256" key="17">
    <source>
        <dbReference type="ARBA" id="ARBA00032255"/>
    </source>
</evidence>
<comment type="catalytic activity">
    <reaction evidence="21">
        <text>decanal + NADP(+) = (2E)-decenal + NADPH + H(+)</text>
        <dbReference type="Rhea" id="RHEA:50612"/>
        <dbReference type="ChEBI" id="CHEBI:15378"/>
        <dbReference type="ChEBI" id="CHEBI:31457"/>
        <dbReference type="ChEBI" id="CHEBI:57783"/>
        <dbReference type="ChEBI" id="CHEBI:58349"/>
        <dbReference type="ChEBI" id="CHEBI:133455"/>
    </reaction>
    <physiologicalReaction direction="right-to-left" evidence="21">
        <dbReference type="Rhea" id="RHEA:50614"/>
    </physiologicalReaction>
</comment>
<evidence type="ECO:0000256" key="21">
    <source>
        <dbReference type="ARBA" id="ARBA00047617"/>
    </source>
</evidence>
<comment type="similarity">
    <text evidence="2">Belongs to the NADP-dependent oxidoreductase L4BD family.</text>
</comment>
<evidence type="ECO:0000259" key="35">
    <source>
        <dbReference type="SMART" id="SM00829"/>
    </source>
</evidence>
<evidence type="ECO:0000256" key="5">
    <source>
        <dbReference type="ARBA" id="ARBA00012410"/>
    </source>
</evidence>
<dbReference type="GO" id="GO:0005737">
    <property type="term" value="C:cytoplasm"/>
    <property type="evidence" value="ECO:0007669"/>
    <property type="project" value="UniProtKB-SubCell"/>
</dbReference>
<evidence type="ECO:0000256" key="2">
    <source>
        <dbReference type="ARBA" id="ARBA00010460"/>
    </source>
</evidence>
<dbReference type="InterPro" id="IPR020843">
    <property type="entry name" value="ER"/>
</dbReference>
<evidence type="ECO:0000256" key="19">
    <source>
        <dbReference type="ARBA" id="ARBA00033119"/>
    </source>
</evidence>